<organism evidence="2 3">
    <name type="scientific">Maridesulfovibrio hydrothermalis AM13 = DSM 14728</name>
    <dbReference type="NCBI Taxonomy" id="1121451"/>
    <lineage>
        <taxon>Bacteria</taxon>
        <taxon>Pseudomonadati</taxon>
        <taxon>Thermodesulfobacteriota</taxon>
        <taxon>Desulfovibrionia</taxon>
        <taxon>Desulfovibrionales</taxon>
        <taxon>Desulfovibrionaceae</taxon>
        <taxon>Maridesulfovibrio</taxon>
    </lineage>
</organism>
<reference evidence="2 3" key="1">
    <citation type="submission" date="2012-10" db="EMBL/GenBank/DDBJ databases">
        <authorList>
            <person name="Genoscope - CEA"/>
        </authorList>
    </citation>
    <scope>NUCLEOTIDE SEQUENCE [LARGE SCALE GENOMIC DNA]</scope>
    <source>
        <strain evidence="3">AM13 / DSM 14728</strain>
    </source>
</reference>
<evidence type="ECO:0000256" key="1">
    <source>
        <dbReference type="SAM" id="MobiDB-lite"/>
    </source>
</evidence>
<feature type="compositionally biased region" description="Basic and acidic residues" evidence="1">
    <location>
        <begin position="31"/>
        <end position="49"/>
    </location>
</feature>
<evidence type="ECO:0000313" key="2">
    <source>
        <dbReference type="EMBL" id="CCO22210.1"/>
    </source>
</evidence>
<keyword evidence="3" id="KW-1185">Reference proteome</keyword>
<gene>
    <name evidence="2" type="ORF">DESAM_10229</name>
</gene>
<dbReference type="KEGG" id="dhy:DESAM_10229"/>
<accession>L0R7N7</accession>
<feature type="region of interest" description="Disordered" evidence="1">
    <location>
        <begin position="1"/>
        <end position="49"/>
    </location>
</feature>
<dbReference type="HOGENOM" id="CLU_3134880_0_0_7"/>
<name>L0R7N7_9BACT</name>
<dbReference type="Proteomes" id="UP000010808">
    <property type="component" value="Chromosome"/>
</dbReference>
<dbReference type="AlphaFoldDB" id="L0R7N7"/>
<dbReference type="PATRIC" id="fig|1121451.3.peg.214"/>
<sequence>MTGKEKDSPPPRPTEVARKSSSHSAATNSAKPHENSTEKATGKPQNKGE</sequence>
<dbReference type="RefSeq" id="WP_015334820.1">
    <property type="nucleotide sequence ID" value="NC_020055.1"/>
</dbReference>
<evidence type="ECO:0000313" key="3">
    <source>
        <dbReference type="Proteomes" id="UP000010808"/>
    </source>
</evidence>
<protein>
    <submittedName>
        <fullName evidence="2">Uncharacterized protein</fullName>
    </submittedName>
</protein>
<proteinExistence type="predicted"/>
<dbReference type="EMBL" id="FO203522">
    <property type="protein sequence ID" value="CCO22210.1"/>
    <property type="molecule type" value="Genomic_DNA"/>
</dbReference>